<name>A0ABV1DM02_9FIRM</name>
<sequence length="110" mass="12776">MEQLINKLLNMGMGQFMDNSRYDLVMTDEIYLHDIEDEGELERRYTNLDLPDEQRILINDYIACVKTCDNRYSDISYMAGIKDAVRMFVYLGLLKDYNISEQGACADGQV</sequence>
<gene>
    <name evidence="1" type="ORF">WMO65_10390</name>
</gene>
<protein>
    <submittedName>
        <fullName evidence="1">Uncharacterized protein</fullName>
    </submittedName>
</protein>
<dbReference type="EMBL" id="JBBMFP010000008">
    <property type="protein sequence ID" value="MEQ2431411.1"/>
    <property type="molecule type" value="Genomic_DNA"/>
</dbReference>
<reference evidence="1 2" key="1">
    <citation type="submission" date="2024-03" db="EMBL/GenBank/DDBJ databases">
        <title>Human intestinal bacterial collection.</title>
        <authorList>
            <person name="Pauvert C."/>
            <person name="Hitch T.C.A."/>
            <person name="Clavel T."/>
        </authorList>
    </citation>
    <scope>NUCLEOTIDE SEQUENCE [LARGE SCALE GENOMIC DNA]</scope>
    <source>
        <strain evidence="1 2">CLA-SR-H028</strain>
    </source>
</reference>
<dbReference type="RefSeq" id="WP_148391698.1">
    <property type="nucleotide sequence ID" value="NZ_JBBMFP010000008.1"/>
</dbReference>
<keyword evidence="2" id="KW-1185">Reference proteome</keyword>
<proteinExistence type="predicted"/>
<evidence type="ECO:0000313" key="1">
    <source>
        <dbReference type="EMBL" id="MEQ2431411.1"/>
    </source>
</evidence>
<comment type="caution">
    <text evidence="1">The sequence shown here is derived from an EMBL/GenBank/DDBJ whole genome shotgun (WGS) entry which is preliminary data.</text>
</comment>
<evidence type="ECO:0000313" key="2">
    <source>
        <dbReference type="Proteomes" id="UP001457898"/>
    </source>
</evidence>
<accession>A0ABV1DM02</accession>
<dbReference type="Proteomes" id="UP001457898">
    <property type="component" value="Unassembled WGS sequence"/>
</dbReference>
<organism evidence="1 2">
    <name type="scientific">Blautia caccae</name>
    <dbReference type="NCBI Taxonomy" id="3133175"/>
    <lineage>
        <taxon>Bacteria</taxon>
        <taxon>Bacillati</taxon>
        <taxon>Bacillota</taxon>
        <taxon>Clostridia</taxon>
        <taxon>Lachnospirales</taxon>
        <taxon>Lachnospiraceae</taxon>
        <taxon>Blautia</taxon>
    </lineage>
</organism>